<dbReference type="AlphaFoldDB" id="A0A1V6R8I2"/>
<comment type="caution">
    <text evidence="1">The sequence shown here is derived from an EMBL/GenBank/DDBJ whole genome shotgun (WGS) entry which is preliminary data.</text>
</comment>
<evidence type="ECO:0000313" key="1">
    <source>
        <dbReference type="EMBL" id="OQD97874.1"/>
    </source>
</evidence>
<name>A0A1V6R8I2_9EURO</name>
<evidence type="ECO:0000313" key="2">
    <source>
        <dbReference type="Proteomes" id="UP000191518"/>
    </source>
</evidence>
<sequence>MRSHYPIKLTIDGPWNDGDLHKDTQEIRFEKTTGRAVIGYPTSAEVSHMIFGAVHCTSLGDNTHSLVPYMPPYPNNFVRYPGILELDAIMNRDGISPLCLALAVDNLNDLIDEVRVIERACATMCREVPSCSTVVDGCGYYEQKCTFLEKTEHLQEELIKLKENLMRSHSDRHWIVRQIGAVQRYLDF</sequence>
<accession>A0A1V6R8I2</accession>
<keyword evidence="2" id="KW-1185">Reference proteome</keyword>
<proteinExistence type="predicted"/>
<protein>
    <submittedName>
        <fullName evidence="1">Uncharacterized protein</fullName>
    </submittedName>
</protein>
<dbReference type="EMBL" id="MDYP01000077">
    <property type="protein sequence ID" value="OQD97874.1"/>
    <property type="molecule type" value="Genomic_DNA"/>
</dbReference>
<gene>
    <name evidence="1" type="ORF">PENVUL_c077G08752</name>
</gene>
<reference evidence="2" key="1">
    <citation type="journal article" date="2017" name="Nat. Microbiol.">
        <title>Global analysis of biosynthetic gene clusters reveals vast potential of secondary metabolite production in Penicillium species.</title>
        <authorList>
            <person name="Nielsen J.C."/>
            <person name="Grijseels S."/>
            <person name="Prigent S."/>
            <person name="Ji B."/>
            <person name="Dainat J."/>
            <person name="Nielsen K.F."/>
            <person name="Frisvad J.C."/>
            <person name="Workman M."/>
            <person name="Nielsen J."/>
        </authorList>
    </citation>
    <scope>NUCLEOTIDE SEQUENCE [LARGE SCALE GENOMIC DNA]</scope>
    <source>
        <strain evidence="2">IBT 29486</strain>
    </source>
</reference>
<dbReference type="Proteomes" id="UP000191518">
    <property type="component" value="Unassembled WGS sequence"/>
</dbReference>
<organism evidence="1 2">
    <name type="scientific">Penicillium vulpinum</name>
    <dbReference type="NCBI Taxonomy" id="29845"/>
    <lineage>
        <taxon>Eukaryota</taxon>
        <taxon>Fungi</taxon>
        <taxon>Dikarya</taxon>
        <taxon>Ascomycota</taxon>
        <taxon>Pezizomycotina</taxon>
        <taxon>Eurotiomycetes</taxon>
        <taxon>Eurotiomycetidae</taxon>
        <taxon>Eurotiales</taxon>
        <taxon>Aspergillaceae</taxon>
        <taxon>Penicillium</taxon>
    </lineage>
</organism>